<dbReference type="Proteomes" id="UP000033393">
    <property type="component" value="Unassembled WGS sequence"/>
</dbReference>
<evidence type="ECO:0000313" key="1">
    <source>
        <dbReference type="EMBL" id="KJK49226.1"/>
    </source>
</evidence>
<dbReference type="AlphaFoldDB" id="A0A0F0H2X1"/>
<evidence type="ECO:0000313" key="2">
    <source>
        <dbReference type="Proteomes" id="UP000033393"/>
    </source>
</evidence>
<accession>A0A0F0H2X1</accession>
<keyword evidence="2" id="KW-1185">Reference proteome</keyword>
<gene>
    <name evidence="1" type="ORF">UK23_14695</name>
</gene>
<dbReference type="PATRIC" id="fig|68170.10.peg.3153"/>
<comment type="caution">
    <text evidence="1">The sequence shown here is derived from an EMBL/GenBank/DDBJ whole genome shotgun (WGS) entry which is preliminary data.</text>
</comment>
<dbReference type="RefSeq" id="WP_045312064.1">
    <property type="nucleotide sequence ID" value="NZ_JYJG01000087.1"/>
</dbReference>
<name>A0A0F0H2X1_LENAE</name>
<proteinExistence type="predicted"/>
<organism evidence="1 2">
    <name type="scientific">Lentzea aerocolonigenes</name>
    <name type="common">Lechevalieria aerocolonigenes</name>
    <name type="synonym">Saccharothrix aerocolonigenes</name>
    <dbReference type="NCBI Taxonomy" id="68170"/>
    <lineage>
        <taxon>Bacteria</taxon>
        <taxon>Bacillati</taxon>
        <taxon>Actinomycetota</taxon>
        <taxon>Actinomycetes</taxon>
        <taxon>Pseudonocardiales</taxon>
        <taxon>Pseudonocardiaceae</taxon>
        <taxon>Lentzea</taxon>
    </lineage>
</organism>
<reference evidence="1 2" key="1">
    <citation type="submission" date="2015-02" db="EMBL/GenBank/DDBJ databases">
        <authorList>
            <person name="Ju K.-S."/>
            <person name="Doroghazi J.R."/>
            <person name="Metcalf W."/>
        </authorList>
    </citation>
    <scope>NUCLEOTIDE SEQUENCE [LARGE SCALE GENOMIC DNA]</scope>
    <source>
        <strain evidence="1 2">NRRL B-16140</strain>
    </source>
</reference>
<sequence>MRSGDVESFAELRRTREDEVVEWVRLLTATEADARVLAARSFDLTLRRLTAGGGPRRDLVSYVVATARYLLSKKDDLADQD</sequence>
<protein>
    <submittedName>
        <fullName evidence="1">Uncharacterized protein</fullName>
    </submittedName>
</protein>
<dbReference type="EMBL" id="JYJG01000087">
    <property type="protein sequence ID" value="KJK49226.1"/>
    <property type="molecule type" value="Genomic_DNA"/>
</dbReference>